<proteinExistence type="predicted"/>
<feature type="domain" description="Spore germination GerD central core" evidence="2">
    <location>
        <begin position="119"/>
        <end position="231"/>
    </location>
</feature>
<evidence type="ECO:0000259" key="2">
    <source>
        <dbReference type="Pfam" id="PF17898"/>
    </source>
</evidence>
<dbReference type="Pfam" id="PF17898">
    <property type="entry name" value="GerD"/>
    <property type="match status" value="1"/>
</dbReference>
<gene>
    <name evidence="3" type="primary">gerD</name>
    <name evidence="3" type="ORF">ACFFJ8_21195</name>
</gene>
<feature type="compositionally biased region" description="Acidic residues" evidence="1">
    <location>
        <begin position="257"/>
        <end position="269"/>
    </location>
</feature>
<organism evidence="3 4">
    <name type="scientific">Paenibacillus mendelii</name>
    <dbReference type="NCBI Taxonomy" id="206163"/>
    <lineage>
        <taxon>Bacteria</taxon>
        <taxon>Bacillati</taxon>
        <taxon>Bacillota</taxon>
        <taxon>Bacilli</taxon>
        <taxon>Bacillales</taxon>
        <taxon>Paenibacillaceae</taxon>
        <taxon>Paenibacillus</taxon>
    </lineage>
</organism>
<accession>A0ABV6JD74</accession>
<comment type="caution">
    <text evidence="3">The sequence shown here is derived from an EMBL/GenBank/DDBJ whole genome shotgun (WGS) entry which is preliminary data.</text>
</comment>
<dbReference type="NCBIfam" id="NF040801">
    <property type="entry name" value="spore_GerD"/>
    <property type="match status" value="1"/>
</dbReference>
<protein>
    <submittedName>
        <fullName evidence="3">Spore germination lipoprotein GerD</fullName>
    </submittedName>
</protein>
<evidence type="ECO:0000256" key="1">
    <source>
        <dbReference type="SAM" id="MobiDB-lite"/>
    </source>
</evidence>
<name>A0ABV6JD74_9BACL</name>
<evidence type="ECO:0000313" key="3">
    <source>
        <dbReference type="EMBL" id="MFC0393873.1"/>
    </source>
</evidence>
<feature type="compositionally biased region" description="Basic and acidic residues" evidence="1">
    <location>
        <begin position="234"/>
        <end position="245"/>
    </location>
</feature>
<evidence type="ECO:0000313" key="4">
    <source>
        <dbReference type="Proteomes" id="UP001589818"/>
    </source>
</evidence>
<dbReference type="RefSeq" id="WP_309145370.1">
    <property type="nucleotide sequence ID" value="NZ_JANHOF010000025.1"/>
</dbReference>
<keyword evidence="4" id="KW-1185">Reference proteome</keyword>
<keyword evidence="3" id="KW-0449">Lipoprotein</keyword>
<dbReference type="Proteomes" id="UP001589818">
    <property type="component" value="Unassembled WGS sequence"/>
</dbReference>
<feature type="region of interest" description="Disordered" evidence="1">
    <location>
        <begin position="234"/>
        <end position="269"/>
    </location>
</feature>
<dbReference type="EMBL" id="JBHLVF010000036">
    <property type="protein sequence ID" value="MFC0393873.1"/>
    <property type="molecule type" value="Genomic_DNA"/>
</dbReference>
<reference evidence="3 4" key="1">
    <citation type="submission" date="2024-09" db="EMBL/GenBank/DDBJ databases">
        <authorList>
            <person name="Sun Q."/>
            <person name="Mori K."/>
        </authorList>
    </citation>
    <scope>NUCLEOTIDE SEQUENCE [LARGE SCALE GENOMIC DNA]</scope>
    <source>
        <strain evidence="3 4">CCM 4839</strain>
    </source>
</reference>
<dbReference type="InterPro" id="IPR041262">
    <property type="entry name" value="GerD_central"/>
</dbReference>
<sequence length="269" mass="30142">MHNQPLFYHVHNKKPRHVHDNPMNIVTYYRINKTLHHIVSRGDAWIMFKRSLLVAASAMLAVVLTGCGSEPSSGQSEAISYKDIKTMVIDILKTEDAQKALQESSMSGSSGLGSKIMSVQDQEQVRLAVKDTLVSPDYHKVIEKLMTDPKFAGEFAKSVSKENKQLHKDLIKDPTYQSDLIKVLKNPEMEKIILEVLDSTQYRKQISTIMQESMQSPLYRLEILELLKKAVQEELKPKTDQKPQKSGEQQGGGGEEGGGEDSEGMSEGE</sequence>